<evidence type="ECO:0000313" key="9">
    <source>
        <dbReference type="EMBL" id="KKN35949.1"/>
    </source>
</evidence>
<dbReference type="EMBL" id="LAZR01001999">
    <property type="protein sequence ID" value="KKN35949.1"/>
    <property type="molecule type" value="Genomic_DNA"/>
</dbReference>
<evidence type="ECO:0000256" key="5">
    <source>
        <dbReference type="ARBA" id="ARBA00023098"/>
    </source>
</evidence>
<evidence type="ECO:0000259" key="7">
    <source>
        <dbReference type="Pfam" id="PF04613"/>
    </source>
</evidence>
<dbReference type="PANTHER" id="PTHR43378:SF2">
    <property type="entry name" value="UDP-3-O-ACYLGLUCOSAMINE N-ACYLTRANSFERASE 1, MITOCHONDRIAL-RELATED"/>
    <property type="match status" value="1"/>
</dbReference>
<dbReference type="AlphaFoldDB" id="A0A0F9Q0F2"/>
<keyword evidence="5" id="KW-0443">Lipid metabolism</keyword>
<dbReference type="InterPro" id="IPR020573">
    <property type="entry name" value="UDP_GlcNAc_AcTrfase_non-rep"/>
</dbReference>
<feature type="domain" description="Mannose-1-phosphate guanyltransferase C-terminal" evidence="8">
    <location>
        <begin position="102"/>
        <end position="180"/>
    </location>
</feature>
<evidence type="ECO:0000259" key="8">
    <source>
        <dbReference type="Pfam" id="PF25087"/>
    </source>
</evidence>
<dbReference type="PROSITE" id="PS00101">
    <property type="entry name" value="HEXAPEP_TRANSFERASES"/>
    <property type="match status" value="2"/>
</dbReference>
<dbReference type="NCBIfam" id="NF002060">
    <property type="entry name" value="PRK00892.1"/>
    <property type="match status" value="1"/>
</dbReference>
<dbReference type="GO" id="GO:0016020">
    <property type="term" value="C:membrane"/>
    <property type="evidence" value="ECO:0007669"/>
    <property type="project" value="GOC"/>
</dbReference>
<keyword evidence="1" id="KW-0444">Lipid biosynthesis</keyword>
<accession>A0A0F9Q0F2</accession>
<proteinExistence type="inferred from homology"/>
<keyword evidence="4" id="KW-0677">Repeat</keyword>
<reference evidence="9" key="1">
    <citation type="journal article" date="2015" name="Nature">
        <title>Complex archaea that bridge the gap between prokaryotes and eukaryotes.</title>
        <authorList>
            <person name="Spang A."/>
            <person name="Saw J.H."/>
            <person name="Jorgensen S.L."/>
            <person name="Zaremba-Niedzwiedzka K."/>
            <person name="Martijn J."/>
            <person name="Lind A.E."/>
            <person name="van Eijk R."/>
            <person name="Schleper C."/>
            <person name="Guy L."/>
            <person name="Ettema T.J."/>
        </authorList>
    </citation>
    <scope>NUCLEOTIDE SEQUENCE</scope>
</reference>
<dbReference type="InterPro" id="IPR018357">
    <property type="entry name" value="Hexapep_transf_CS"/>
</dbReference>
<feature type="domain" description="UDP-3-O-[3-hydroxymyristoyl] glucosamine N-acyltransferase non-repeat region" evidence="7">
    <location>
        <begin position="23"/>
        <end position="87"/>
    </location>
</feature>
<evidence type="ECO:0000256" key="1">
    <source>
        <dbReference type="ARBA" id="ARBA00022516"/>
    </source>
</evidence>
<dbReference type="Gene3D" id="3.40.1390.10">
    <property type="entry name" value="MurE/MurF, N-terminal domain"/>
    <property type="match status" value="1"/>
</dbReference>
<evidence type="ECO:0000256" key="2">
    <source>
        <dbReference type="ARBA" id="ARBA00022556"/>
    </source>
</evidence>
<keyword evidence="3" id="KW-0808">Transferase</keyword>
<sequence>MSFTIAEIAQHINGKIVGDPNYIICGVGTLSSATSTQLSFLSNNKYKKFLSESKAGVIIVGEGLANSVNTNAIEVANPYVAYAKAATFICVDEKQLAKIHHTAWIDDSASIGANVSIGPNVSIAENVTIANNVRIAAGTVIEHDVSIAESSDVRANVTICYGSKIGAHVLIHPGVVIGADGFGIANDNGRWIKVPQLGSVVISDYVEIGANTTIDRGAIDDTFIAEGVKLDNQIQIAHNVKIGKHTVIAGCVGIAGSTTIGENCAVGGGSGVAGHLDIADGVQLMGMSMVTKSIRTSGVYSSGIPSEPSHTWQRNIARYRQLDKLFDRVKALEVTEKPQS</sequence>
<dbReference type="Pfam" id="PF25087">
    <property type="entry name" value="GMPPB_C"/>
    <property type="match status" value="1"/>
</dbReference>
<evidence type="ECO:0000256" key="3">
    <source>
        <dbReference type="ARBA" id="ARBA00022679"/>
    </source>
</evidence>
<dbReference type="SUPFAM" id="SSF51161">
    <property type="entry name" value="Trimeric LpxA-like enzymes"/>
    <property type="match status" value="1"/>
</dbReference>
<dbReference type="PANTHER" id="PTHR43378">
    <property type="entry name" value="UDP-3-O-ACYLGLUCOSAMINE N-ACYLTRANSFERASE"/>
    <property type="match status" value="1"/>
</dbReference>
<evidence type="ECO:0000256" key="6">
    <source>
        <dbReference type="ARBA" id="ARBA00023315"/>
    </source>
</evidence>
<dbReference type="GO" id="GO:0009245">
    <property type="term" value="P:lipid A biosynthetic process"/>
    <property type="evidence" value="ECO:0007669"/>
    <property type="project" value="UniProtKB-KW"/>
</dbReference>
<protein>
    <submittedName>
        <fullName evidence="9">Uncharacterized protein</fullName>
    </submittedName>
</protein>
<dbReference type="Gene3D" id="2.160.10.10">
    <property type="entry name" value="Hexapeptide repeat proteins"/>
    <property type="match status" value="1"/>
</dbReference>
<evidence type="ECO:0000256" key="4">
    <source>
        <dbReference type="ARBA" id="ARBA00022737"/>
    </source>
</evidence>
<organism evidence="9">
    <name type="scientific">marine sediment metagenome</name>
    <dbReference type="NCBI Taxonomy" id="412755"/>
    <lineage>
        <taxon>unclassified sequences</taxon>
        <taxon>metagenomes</taxon>
        <taxon>ecological metagenomes</taxon>
    </lineage>
</organism>
<dbReference type="InterPro" id="IPR011004">
    <property type="entry name" value="Trimer_LpxA-like_sf"/>
</dbReference>
<keyword evidence="2" id="KW-0441">Lipid A biosynthesis</keyword>
<dbReference type="Gene3D" id="1.20.5.170">
    <property type="match status" value="1"/>
</dbReference>
<comment type="caution">
    <text evidence="9">The sequence shown here is derived from an EMBL/GenBank/DDBJ whole genome shotgun (WGS) entry which is preliminary data.</text>
</comment>
<dbReference type="GO" id="GO:0016410">
    <property type="term" value="F:N-acyltransferase activity"/>
    <property type="evidence" value="ECO:0007669"/>
    <property type="project" value="InterPro"/>
</dbReference>
<name>A0A0F9Q0F2_9ZZZZ</name>
<dbReference type="HAMAP" id="MF_00523">
    <property type="entry name" value="LpxD"/>
    <property type="match status" value="1"/>
</dbReference>
<dbReference type="InterPro" id="IPR001451">
    <property type="entry name" value="Hexapep"/>
</dbReference>
<dbReference type="InterPro" id="IPR056729">
    <property type="entry name" value="GMPPB_C"/>
</dbReference>
<dbReference type="CDD" id="cd03352">
    <property type="entry name" value="LbH_LpxD"/>
    <property type="match status" value="1"/>
</dbReference>
<dbReference type="InterPro" id="IPR007691">
    <property type="entry name" value="LpxD"/>
</dbReference>
<dbReference type="NCBIfam" id="TIGR01853">
    <property type="entry name" value="lipid_A_lpxD"/>
    <property type="match status" value="1"/>
</dbReference>
<gene>
    <name evidence="9" type="ORF">LCGC14_0778590</name>
</gene>
<dbReference type="Pfam" id="PF00132">
    <property type="entry name" value="Hexapep"/>
    <property type="match status" value="1"/>
</dbReference>
<dbReference type="Pfam" id="PF04613">
    <property type="entry name" value="LpxD"/>
    <property type="match status" value="1"/>
</dbReference>
<keyword evidence="6" id="KW-0012">Acyltransferase</keyword>